<dbReference type="RefSeq" id="WP_112099791.1">
    <property type="nucleotide sequence ID" value="NZ_QMBP01000012.1"/>
</dbReference>
<proteinExistence type="predicted"/>
<dbReference type="OrthoDB" id="8096449at2"/>
<accession>A0A330HJS9</accession>
<dbReference type="Proteomes" id="UP000251558">
    <property type="component" value="Unassembled WGS sequence"/>
</dbReference>
<reference evidence="1 2" key="1">
    <citation type="submission" date="2018-07" db="EMBL/GenBank/DDBJ databases">
        <title>Diversity of Mesorhizobium strains in Brazil.</title>
        <authorList>
            <person name="Helene L.C.F."/>
            <person name="Dall'Agnol R."/>
            <person name="Delamuta J.R.M."/>
            <person name="Hungria M."/>
        </authorList>
    </citation>
    <scope>NUCLEOTIDE SEQUENCE [LARGE SCALE GENOMIC DNA]</scope>
    <source>
        <strain evidence="1 2">AC99b</strain>
    </source>
</reference>
<gene>
    <name evidence="1" type="ORF">DPM33_23550</name>
</gene>
<evidence type="ECO:0000313" key="1">
    <source>
        <dbReference type="EMBL" id="RAZ88503.1"/>
    </source>
</evidence>
<dbReference type="EMBL" id="QMBP01000012">
    <property type="protein sequence ID" value="RAZ88503.1"/>
    <property type="molecule type" value="Genomic_DNA"/>
</dbReference>
<evidence type="ECO:0000313" key="2">
    <source>
        <dbReference type="Proteomes" id="UP000251558"/>
    </source>
</evidence>
<sequence length="65" mass="6883">MNSRDKASPFVPTEIHVVTVEDDKGALGILSILTTEGLLDIALDREAADAIVKAIGTIRPKLDPA</sequence>
<keyword evidence="2" id="KW-1185">Reference proteome</keyword>
<organism evidence="1 2">
    <name type="scientific">Mesorhizobium hawassense</name>
    <dbReference type="NCBI Taxonomy" id="1209954"/>
    <lineage>
        <taxon>Bacteria</taxon>
        <taxon>Pseudomonadati</taxon>
        <taxon>Pseudomonadota</taxon>
        <taxon>Alphaproteobacteria</taxon>
        <taxon>Hyphomicrobiales</taxon>
        <taxon>Phyllobacteriaceae</taxon>
        <taxon>Mesorhizobium</taxon>
    </lineage>
</organism>
<dbReference type="AlphaFoldDB" id="A0A330HJS9"/>
<name>A0A330HJS9_9HYPH</name>
<comment type="caution">
    <text evidence="1">The sequence shown here is derived from an EMBL/GenBank/DDBJ whole genome shotgun (WGS) entry which is preliminary data.</text>
</comment>
<protein>
    <submittedName>
        <fullName evidence="1">Uncharacterized protein</fullName>
    </submittedName>
</protein>